<comment type="caution">
    <text evidence="1">The sequence shown here is derived from an EMBL/GenBank/DDBJ whole genome shotgun (WGS) entry which is preliminary data.</text>
</comment>
<name>A0AAV9X278_9PEZI</name>
<dbReference type="AlphaFoldDB" id="A0AAV9X278"/>
<reference evidence="1 2" key="1">
    <citation type="submission" date="2019-10" db="EMBL/GenBank/DDBJ databases">
        <authorList>
            <person name="Palmer J.M."/>
        </authorList>
    </citation>
    <scope>NUCLEOTIDE SEQUENCE [LARGE SCALE GENOMIC DNA]</scope>
    <source>
        <strain evidence="1 2">TWF694</strain>
    </source>
</reference>
<gene>
    <name evidence="1" type="ORF">TWF694_004754</name>
</gene>
<proteinExistence type="predicted"/>
<sequence length="153" mass="17168">MTGPHSTQYLLYKRGGFHHTKSMCFYDVTPTAGLAFAKANRKLYATACKDLRLEFLATTKPFGEVVVALVKVGRELRVICVTLVSGKVSGINGHVWRQPIFFAKIWATSNRSIKVAKPNIFGYLDNRSEAIELVIEFNSVDLILSLESWKVML</sequence>
<organism evidence="1 2">
    <name type="scientific">Orbilia ellipsospora</name>
    <dbReference type="NCBI Taxonomy" id="2528407"/>
    <lineage>
        <taxon>Eukaryota</taxon>
        <taxon>Fungi</taxon>
        <taxon>Dikarya</taxon>
        <taxon>Ascomycota</taxon>
        <taxon>Pezizomycotina</taxon>
        <taxon>Orbiliomycetes</taxon>
        <taxon>Orbiliales</taxon>
        <taxon>Orbiliaceae</taxon>
        <taxon>Orbilia</taxon>
    </lineage>
</organism>
<accession>A0AAV9X278</accession>
<keyword evidence="2" id="KW-1185">Reference proteome</keyword>
<dbReference type="EMBL" id="JAVHJO010000015">
    <property type="protein sequence ID" value="KAK6527774.1"/>
    <property type="molecule type" value="Genomic_DNA"/>
</dbReference>
<protein>
    <submittedName>
        <fullName evidence="1">Uncharacterized protein</fullName>
    </submittedName>
</protein>
<evidence type="ECO:0000313" key="2">
    <source>
        <dbReference type="Proteomes" id="UP001365542"/>
    </source>
</evidence>
<dbReference type="Proteomes" id="UP001365542">
    <property type="component" value="Unassembled WGS sequence"/>
</dbReference>
<evidence type="ECO:0000313" key="1">
    <source>
        <dbReference type="EMBL" id="KAK6527774.1"/>
    </source>
</evidence>